<evidence type="ECO:0000259" key="8">
    <source>
        <dbReference type="PROSITE" id="PS50112"/>
    </source>
</evidence>
<proteinExistence type="predicted"/>
<reference evidence="9" key="1">
    <citation type="submission" date="2008-12" db="EMBL/GenBank/DDBJ databases">
        <title>Complete sequence of Chloroflexus aggregans DSM 9485.</title>
        <authorList>
            <consortium name="US DOE Joint Genome Institute"/>
            <person name="Lucas S."/>
            <person name="Copeland A."/>
            <person name="Lapidus A."/>
            <person name="Glavina del Rio T."/>
            <person name="Dalin E."/>
            <person name="Tice H."/>
            <person name="Pitluck S."/>
            <person name="Foster B."/>
            <person name="Larimer F."/>
            <person name="Land M."/>
            <person name="Hauser L."/>
            <person name="Kyrpides N."/>
            <person name="Mikhailova N."/>
            <person name="Bryant D."/>
            <person name="Richardson P."/>
        </authorList>
    </citation>
    <scope>NUCLEOTIDE SEQUENCE</scope>
    <source>
        <strain evidence="9">DSM 9485</strain>
    </source>
</reference>
<dbReference type="STRING" id="326427.Cagg_0485"/>
<dbReference type="SUPFAM" id="SSF55874">
    <property type="entry name" value="ATPase domain of HSP90 chaperone/DNA topoisomerase II/histidine kinase"/>
    <property type="match status" value="1"/>
</dbReference>
<accession>B8G3P3</accession>
<dbReference type="SUPFAM" id="SSF55785">
    <property type="entry name" value="PYP-like sensor domain (PAS domain)"/>
    <property type="match status" value="1"/>
</dbReference>
<dbReference type="GO" id="GO:0000155">
    <property type="term" value="F:phosphorelay sensor kinase activity"/>
    <property type="evidence" value="ECO:0007669"/>
    <property type="project" value="InterPro"/>
</dbReference>
<evidence type="ECO:0000256" key="6">
    <source>
        <dbReference type="ARBA" id="ARBA00023012"/>
    </source>
</evidence>
<sequence length="726" mass="80494">MSDPVSSSRQSEPNTQGLLRISTAIETAATLDELLLLALNEFVQGLGVALCGVLLLDAGGESISLVSTFPPRISFPPPIPMSDLPIMQRALQQRQAYQIHDITELPRERYRSPTSLQILTMLTEAQVRSLLIVPLVAQDRVIGALVVASIEQPRHFDDQEISNIRLMASQLAAAITAFRTIEEAEYRNAELMTLNDIAAAVNSMLDPRDIYHLVMEKINQFFRVEAGSLLMLDEETGDMVFVITLAGGQEKLIGQRVPPGVGIVGDVVRTQQYAIVHDPERDPRFYRNVSEGIGYNVHSILCVPIVVKGRTIGAIELLNKRTGRFTEEEALRLTRMAATIGIAIENAHLFQQVSTVRDRFEAIVNSTNDGILMADMRGVVVASNVVAARLFHRSREALIGLRLDDLIAELMERAQVVEEPAWLNDGESHRVFEIELTEGPARYLRHSILPVLDTHGMQIGRLALFENIDKERELARLREDYTGMLIHDLRAPLTAIMNGIMMVQRGLGGPISPQQQEMLNIAYQGSQAMLEMINTLLDISKMEQGRMILNIEPLSPYAVVDEAIERLQVYAQQRKVQLAQDLAVGLPLFEADREKIVRVLQNLIDNAIKFSPENGIITIGARQIELDTDTLGGSHPDLPMPLPSLPAGRWLIYWVADQGPGIPPQYHARIFEKFGQVQQQKGRGTGLGLTFCKLAVEAHRGHIWLRSREGAGSTFAFALPVAGDGD</sequence>
<keyword evidence="10" id="KW-1185">Reference proteome</keyword>
<dbReference type="Pfam" id="PF08448">
    <property type="entry name" value="PAS_4"/>
    <property type="match status" value="1"/>
</dbReference>
<comment type="catalytic activity">
    <reaction evidence="1">
        <text>ATP + protein L-histidine = ADP + protein N-phospho-L-histidine.</text>
        <dbReference type="EC" id="2.7.13.3"/>
    </reaction>
</comment>
<dbReference type="PRINTS" id="PR00344">
    <property type="entry name" value="BCTRLSENSOR"/>
</dbReference>
<keyword evidence="4" id="KW-0808">Transferase</keyword>
<dbReference type="InterPro" id="IPR036097">
    <property type="entry name" value="HisK_dim/P_sf"/>
</dbReference>
<dbReference type="eggNOG" id="COG2205">
    <property type="taxonomic scope" value="Bacteria"/>
</dbReference>
<dbReference type="FunFam" id="3.30.565.10:FF:000006">
    <property type="entry name" value="Sensor histidine kinase WalK"/>
    <property type="match status" value="1"/>
</dbReference>
<dbReference type="InterPro" id="IPR003018">
    <property type="entry name" value="GAF"/>
</dbReference>
<feature type="domain" description="Histidine kinase" evidence="7">
    <location>
        <begin position="484"/>
        <end position="723"/>
    </location>
</feature>
<dbReference type="InterPro" id="IPR004358">
    <property type="entry name" value="Sig_transdc_His_kin-like_C"/>
</dbReference>
<dbReference type="InterPro" id="IPR036890">
    <property type="entry name" value="HATPase_C_sf"/>
</dbReference>
<evidence type="ECO:0000256" key="2">
    <source>
        <dbReference type="ARBA" id="ARBA00012438"/>
    </source>
</evidence>
<dbReference type="SUPFAM" id="SSF47384">
    <property type="entry name" value="Homodimeric domain of signal transducing histidine kinase"/>
    <property type="match status" value="1"/>
</dbReference>
<dbReference type="GO" id="GO:0005886">
    <property type="term" value="C:plasma membrane"/>
    <property type="evidence" value="ECO:0007669"/>
    <property type="project" value="TreeGrafter"/>
</dbReference>
<dbReference type="Proteomes" id="UP000002508">
    <property type="component" value="Chromosome"/>
</dbReference>
<dbReference type="EMBL" id="CP001337">
    <property type="protein sequence ID" value="ACL23426.1"/>
    <property type="molecule type" value="Genomic_DNA"/>
</dbReference>
<dbReference type="Pfam" id="PF02518">
    <property type="entry name" value="HATPase_c"/>
    <property type="match status" value="1"/>
</dbReference>
<dbReference type="Pfam" id="PF13185">
    <property type="entry name" value="GAF_2"/>
    <property type="match status" value="2"/>
</dbReference>
<dbReference type="Gene3D" id="3.30.450.20">
    <property type="entry name" value="PAS domain"/>
    <property type="match status" value="1"/>
</dbReference>
<dbReference type="PANTHER" id="PTHR43047">
    <property type="entry name" value="TWO-COMPONENT HISTIDINE PROTEIN KINASE"/>
    <property type="match status" value="1"/>
</dbReference>
<evidence type="ECO:0000259" key="7">
    <source>
        <dbReference type="PROSITE" id="PS50109"/>
    </source>
</evidence>
<protein>
    <recommendedName>
        <fullName evidence="2">histidine kinase</fullName>
        <ecNumber evidence="2">2.7.13.3</ecNumber>
    </recommendedName>
</protein>
<dbReference type="InterPro" id="IPR013656">
    <property type="entry name" value="PAS_4"/>
</dbReference>
<keyword evidence="3" id="KW-0597">Phosphoprotein</keyword>
<dbReference type="PANTHER" id="PTHR43047:SF72">
    <property type="entry name" value="OSMOSENSING HISTIDINE PROTEIN KINASE SLN1"/>
    <property type="match status" value="1"/>
</dbReference>
<dbReference type="InterPro" id="IPR005467">
    <property type="entry name" value="His_kinase_dom"/>
</dbReference>
<dbReference type="Pfam" id="PF00512">
    <property type="entry name" value="HisKA"/>
    <property type="match status" value="1"/>
</dbReference>
<dbReference type="SMART" id="SM00065">
    <property type="entry name" value="GAF"/>
    <property type="match status" value="2"/>
</dbReference>
<dbReference type="eggNOG" id="COG2203">
    <property type="taxonomic scope" value="Bacteria"/>
</dbReference>
<keyword evidence="6" id="KW-0902">Two-component regulatory system</keyword>
<dbReference type="InterPro" id="IPR003661">
    <property type="entry name" value="HisK_dim/P_dom"/>
</dbReference>
<dbReference type="Gene3D" id="3.30.565.10">
    <property type="entry name" value="Histidine kinase-like ATPase, C-terminal domain"/>
    <property type="match status" value="1"/>
</dbReference>
<evidence type="ECO:0000256" key="5">
    <source>
        <dbReference type="ARBA" id="ARBA00022777"/>
    </source>
</evidence>
<dbReference type="InterPro" id="IPR003594">
    <property type="entry name" value="HATPase_dom"/>
</dbReference>
<dbReference type="PROSITE" id="PS50109">
    <property type="entry name" value="HIS_KIN"/>
    <property type="match status" value="1"/>
</dbReference>
<evidence type="ECO:0000313" key="10">
    <source>
        <dbReference type="Proteomes" id="UP000002508"/>
    </source>
</evidence>
<dbReference type="InterPro" id="IPR029016">
    <property type="entry name" value="GAF-like_dom_sf"/>
</dbReference>
<dbReference type="CDD" id="cd00082">
    <property type="entry name" value="HisKA"/>
    <property type="match status" value="1"/>
</dbReference>
<keyword evidence="5 9" id="KW-0418">Kinase</keyword>
<dbReference type="KEGG" id="cag:Cagg_0485"/>
<name>B8G3P3_CHLAD</name>
<evidence type="ECO:0000256" key="3">
    <source>
        <dbReference type="ARBA" id="ARBA00022553"/>
    </source>
</evidence>
<dbReference type="EC" id="2.7.13.3" evidence="2"/>
<dbReference type="PROSITE" id="PS50112">
    <property type="entry name" value="PAS"/>
    <property type="match status" value="1"/>
</dbReference>
<dbReference type="SMART" id="SM00387">
    <property type="entry name" value="HATPase_c"/>
    <property type="match status" value="1"/>
</dbReference>
<evidence type="ECO:0000256" key="1">
    <source>
        <dbReference type="ARBA" id="ARBA00000085"/>
    </source>
</evidence>
<dbReference type="SUPFAM" id="SSF55781">
    <property type="entry name" value="GAF domain-like"/>
    <property type="match status" value="2"/>
</dbReference>
<dbReference type="Gene3D" id="1.10.287.130">
    <property type="match status" value="1"/>
</dbReference>
<dbReference type="SMART" id="SM00388">
    <property type="entry name" value="HisKA"/>
    <property type="match status" value="1"/>
</dbReference>
<dbReference type="HOGENOM" id="CLU_388237_0_0_0"/>
<dbReference type="OrthoDB" id="9777816at2"/>
<evidence type="ECO:0000256" key="4">
    <source>
        <dbReference type="ARBA" id="ARBA00022679"/>
    </source>
</evidence>
<gene>
    <name evidence="9" type="ordered locus">Cagg_0485</name>
</gene>
<dbReference type="GO" id="GO:0009927">
    <property type="term" value="F:histidine phosphotransfer kinase activity"/>
    <property type="evidence" value="ECO:0007669"/>
    <property type="project" value="TreeGrafter"/>
</dbReference>
<dbReference type="InterPro" id="IPR000014">
    <property type="entry name" value="PAS"/>
</dbReference>
<feature type="domain" description="PAS" evidence="8">
    <location>
        <begin position="356"/>
        <end position="400"/>
    </location>
</feature>
<dbReference type="RefSeq" id="WP_012615792.1">
    <property type="nucleotide sequence ID" value="NC_011831.1"/>
</dbReference>
<dbReference type="SMART" id="SM00091">
    <property type="entry name" value="PAS"/>
    <property type="match status" value="1"/>
</dbReference>
<dbReference type="AlphaFoldDB" id="B8G3P3"/>
<dbReference type="Gene3D" id="3.30.450.40">
    <property type="match status" value="2"/>
</dbReference>
<dbReference type="InterPro" id="IPR035965">
    <property type="entry name" value="PAS-like_dom_sf"/>
</dbReference>
<evidence type="ECO:0000313" key="9">
    <source>
        <dbReference type="EMBL" id="ACL23426.1"/>
    </source>
</evidence>
<organism evidence="9 10">
    <name type="scientific">Chloroflexus aggregans (strain MD-66 / DSM 9485)</name>
    <dbReference type="NCBI Taxonomy" id="326427"/>
    <lineage>
        <taxon>Bacteria</taxon>
        <taxon>Bacillati</taxon>
        <taxon>Chloroflexota</taxon>
        <taxon>Chloroflexia</taxon>
        <taxon>Chloroflexales</taxon>
        <taxon>Chloroflexineae</taxon>
        <taxon>Chloroflexaceae</taxon>
        <taxon>Chloroflexus</taxon>
    </lineage>
</organism>